<evidence type="ECO:0000313" key="1">
    <source>
        <dbReference type="EMBL" id="SVA77494.1"/>
    </source>
</evidence>
<organism evidence="1">
    <name type="scientific">marine metagenome</name>
    <dbReference type="NCBI Taxonomy" id="408172"/>
    <lineage>
        <taxon>unclassified sequences</taxon>
        <taxon>metagenomes</taxon>
        <taxon>ecological metagenomes</taxon>
    </lineage>
</organism>
<reference evidence="1" key="1">
    <citation type="submission" date="2018-05" db="EMBL/GenBank/DDBJ databases">
        <authorList>
            <person name="Lanie J.A."/>
            <person name="Ng W.-L."/>
            <person name="Kazmierczak K.M."/>
            <person name="Andrzejewski T.M."/>
            <person name="Davidsen T.M."/>
            <person name="Wayne K.J."/>
            <person name="Tettelin H."/>
            <person name="Glass J.I."/>
            <person name="Rusch D."/>
            <person name="Podicherti R."/>
            <person name="Tsui H.-C.T."/>
            <person name="Winkler M.E."/>
        </authorList>
    </citation>
    <scope>NUCLEOTIDE SEQUENCE</scope>
</reference>
<accession>A0A381YKE2</accession>
<sequence>MIPKLIEYEVRWTKCPTRNNEPQVLFVEAENKKDAHILTEDYIKRNKGISWFNVDLVAEAKKMPVGGIVTSERKR</sequence>
<proteinExistence type="predicted"/>
<dbReference type="EMBL" id="UINC01018447">
    <property type="protein sequence ID" value="SVA77494.1"/>
    <property type="molecule type" value="Genomic_DNA"/>
</dbReference>
<protein>
    <submittedName>
        <fullName evidence="1">Uncharacterized protein</fullName>
    </submittedName>
</protein>
<gene>
    <name evidence="1" type="ORF">METZ01_LOCUS130348</name>
</gene>
<name>A0A381YKE2_9ZZZZ</name>
<dbReference type="AlphaFoldDB" id="A0A381YKE2"/>